<keyword evidence="2" id="KW-1185">Reference proteome</keyword>
<organism evidence="1 2">
    <name type="scientific">Blastococcus brunescens</name>
    <dbReference type="NCBI Taxonomy" id="1564165"/>
    <lineage>
        <taxon>Bacteria</taxon>
        <taxon>Bacillati</taxon>
        <taxon>Actinomycetota</taxon>
        <taxon>Actinomycetes</taxon>
        <taxon>Geodermatophilales</taxon>
        <taxon>Geodermatophilaceae</taxon>
        <taxon>Blastococcus</taxon>
    </lineage>
</organism>
<proteinExistence type="predicted"/>
<evidence type="ECO:0000313" key="1">
    <source>
        <dbReference type="EMBL" id="WRL62034.1"/>
    </source>
</evidence>
<name>A0ABZ1ATX7_9ACTN</name>
<evidence type="ECO:0000313" key="2">
    <source>
        <dbReference type="Proteomes" id="UP001324287"/>
    </source>
</evidence>
<gene>
    <name evidence="1" type="ORF">U6N30_18410</name>
</gene>
<dbReference type="EMBL" id="CP141261">
    <property type="protein sequence ID" value="WRL62034.1"/>
    <property type="molecule type" value="Genomic_DNA"/>
</dbReference>
<reference evidence="1 2" key="1">
    <citation type="submission" date="2023-12" db="EMBL/GenBank/DDBJ databases">
        <title>Blastococcus brunescens sp. nov., an actonobacterium isolated from sandstone collected in sahara desert.</title>
        <authorList>
            <person name="Gtari M."/>
            <person name="Ghodhbane F."/>
        </authorList>
    </citation>
    <scope>NUCLEOTIDE SEQUENCE [LARGE SCALE GENOMIC DNA]</scope>
    <source>
        <strain evidence="1 2">BMG 8361</strain>
    </source>
</reference>
<accession>A0ABZ1ATX7</accession>
<dbReference type="Proteomes" id="UP001324287">
    <property type="component" value="Chromosome"/>
</dbReference>
<protein>
    <submittedName>
        <fullName evidence="1">Uncharacterized protein</fullName>
    </submittedName>
</protein>
<sequence length="43" mass="4500">MTARLVDGSVALDDQLLPVGVAQHLFVSAVDEKLSPLEAAPLL</sequence>